<dbReference type="Pfam" id="PF18821">
    <property type="entry name" value="LPD7"/>
    <property type="match status" value="1"/>
</dbReference>
<organism evidence="4 5">
    <name type="scientific">Trinickia dabaoshanensis</name>
    <dbReference type="NCBI Taxonomy" id="564714"/>
    <lineage>
        <taxon>Bacteria</taxon>
        <taxon>Pseudomonadati</taxon>
        <taxon>Pseudomonadota</taxon>
        <taxon>Betaproteobacteria</taxon>
        <taxon>Burkholderiales</taxon>
        <taxon>Burkholderiaceae</taxon>
        <taxon>Trinickia</taxon>
    </lineage>
</organism>
<evidence type="ECO:0000259" key="2">
    <source>
        <dbReference type="Pfam" id="PF18821"/>
    </source>
</evidence>
<accession>A0A2N7VEM1</accession>
<name>A0A2N7VEM1_9BURK</name>
<dbReference type="RefSeq" id="WP_102648441.1">
    <property type="nucleotide sequence ID" value="NZ_PNYA01000030.1"/>
</dbReference>
<feature type="compositionally biased region" description="Low complexity" evidence="1">
    <location>
        <begin position="698"/>
        <end position="727"/>
    </location>
</feature>
<feature type="compositionally biased region" description="Basic and acidic residues" evidence="1">
    <location>
        <begin position="488"/>
        <end position="512"/>
    </location>
</feature>
<feature type="region of interest" description="Disordered" evidence="1">
    <location>
        <begin position="52"/>
        <end position="85"/>
    </location>
</feature>
<feature type="domain" description="DUF5710" evidence="3">
    <location>
        <begin position="11"/>
        <end position="54"/>
    </location>
</feature>
<dbReference type="AlphaFoldDB" id="A0A2N7VEM1"/>
<evidence type="ECO:0000259" key="3">
    <source>
        <dbReference type="Pfam" id="PF18974"/>
    </source>
</evidence>
<dbReference type="InterPro" id="IPR040677">
    <property type="entry name" value="LPD7"/>
</dbReference>
<dbReference type="InterPro" id="IPR043764">
    <property type="entry name" value="DUF5710"/>
</dbReference>
<comment type="caution">
    <text evidence="4">The sequence shown here is derived from an EMBL/GenBank/DDBJ whole genome shotgun (WGS) entry which is preliminary data.</text>
</comment>
<protein>
    <recommendedName>
        <fullName evidence="6">Large polyvalent protein-associated domain-containing protein</fullName>
    </recommendedName>
</protein>
<reference evidence="4 5" key="1">
    <citation type="submission" date="2018-01" db="EMBL/GenBank/DDBJ databases">
        <title>Whole genome analyses suggest that Burkholderia sensu lato contains two further novel genera in the rhizoxinica-symbiotica group Mycetohabitans gen. nov., and Trinickia gen. nov.: implications for the evolution of diazotrophy and nodulation in the Burkholderiaceae.</title>
        <authorList>
            <person name="Estrada-de los Santos P."/>
            <person name="Palmer M."/>
            <person name="Chavez-Ramirez B."/>
            <person name="Beukes C."/>
            <person name="Steenkamp E.T."/>
            <person name="Hirsch A.M."/>
            <person name="Manyaka P."/>
            <person name="Maluk M."/>
            <person name="Lafos M."/>
            <person name="Crook M."/>
            <person name="Gross E."/>
            <person name="Simon M.F."/>
            <person name="Bueno dos Reis Junior F."/>
            <person name="Poole P.S."/>
            <person name="Venter S.N."/>
            <person name="James E.K."/>
        </authorList>
    </citation>
    <scope>NUCLEOTIDE SEQUENCE [LARGE SCALE GENOMIC DNA]</scope>
    <source>
        <strain evidence="4 5">GIMN1.004</strain>
    </source>
</reference>
<feature type="region of interest" description="Disordered" evidence="1">
    <location>
        <begin position="431"/>
        <end position="549"/>
    </location>
</feature>
<sequence>MADENKSKRKRTYLDVPFKERDAAQALGALSDRRTKRLFVPGGTDVAAFAKWLPKQDPQQAKPSADAQRVRNAPRAAEREALLGSDDDFEREAVRLSELMGQPIEQSREFVRDRVRAAEEAAALETRDRFLRTVSAFEVVDKVQEAVRQARHQFFAERQHLYEPSTTGDSVEQAPAADAQAKLDDAALGRRYREAIQSIAASATLRGDEVSRTLALDQRLETIHRDAWRKSGDAADGDRAIGEQIRTRSGFAAEHLPPQAIEALNKLHTEADLSPIEVEARTLSVDLTDADLPDDAPVTDSVSVAPTHQHRHREPDPVASAVTFADVADAFELEEARRAQEPSDGADQALADEDRNVILADLSPAQSSEPDTKPDEKPAVQANADAVTFADVGEAAAIDDAMRRRGLTENAAPGVSHGVDASTVKAGAANEAVAQPGKAANDQSDAPVLDGSPGPAIRDHNSPAQNEADAKNPANEPTRPVLDTVSEQDLKRLGTLRAGDRAAAEALLREQNKPMPKVDAPAEGPADASAAGDNQIDVDPASRKPIVKKDGYDVPTQVASRYMVKEGRFWKLDGTEFKPSTAPTTKPHFEDVGARLKTQQNDRATIADMLAIAEAKNWDSIVVRGDETFRRNAWIEASLSGADMSRFKGFKPKESDEALLEVAKRERAALTIKAGKSPETSAEQKQELTANMPEAVGARAAKPDAKAAPANPSTSGTSADSAADPTAKPVDALSGELLEHGAARYQHKADASYSYFVRYRVSAGDEQTVWGVDLKRAMSESGAKVGDTVSLKNLGETPVTVDEPVRDASGKVIGTQPKEAIRNTWEVQRVARPEPEPAQAKPERMPLTVEQMREQLARTIEKLPARTRTELLNRFDARIQAGTEIEARISRGELSRDAGAAEIDKRAAELHAAWTAPKAAPKSSPSNTPQAEQQPTRGPMPNLM</sequence>
<feature type="region of interest" description="Disordered" evidence="1">
    <location>
        <begin position="698"/>
        <end position="728"/>
    </location>
</feature>
<gene>
    <name evidence="4" type="ORF">C0Z18_26660</name>
</gene>
<evidence type="ECO:0000313" key="5">
    <source>
        <dbReference type="Proteomes" id="UP000235616"/>
    </source>
</evidence>
<evidence type="ECO:0000313" key="4">
    <source>
        <dbReference type="EMBL" id="PMS15602.1"/>
    </source>
</evidence>
<dbReference type="EMBL" id="PNYA01000030">
    <property type="protein sequence ID" value="PMS15602.1"/>
    <property type="molecule type" value="Genomic_DNA"/>
</dbReference>
<evidence type="ECO:0000256" key="1">
    <source>
        <dbReference type="SAM" id="MobiDB-lite"/>
    </source>
</evidence>
<feature type="compositionally biased region" description="Low complexity" evidence="1">
    <location>
        <begin position="519"/>
        <end position="533"/>
    </location>
</feature>
<dbReference type="Pfam" id="PF18974">
    <property type="entry name" value="DUF5710"/>
    <property type="match status" value="1"/>
</dbReference>
<feature type="region of interest" description="Disordered" evidence="1">
    <location>
        <begin position="363"/>
        <end position="386"/>
    </location>
</feature>
<feature type="domain" description="Large polyvalent protein-associated" evidence="2">
    <location>
        <begin position="560"/>
        <end position="652"/>
    </location>
</feature>
<feature type="compositionally biased region" description="Polar residues" evidence="1">
    <location>
        <begin position="923"/>
        <end position="936"/>
    </location>
</feature>
<feature type="region of interest" description="Disordered" evidence="1">
    <location>
        <begin position="909"/>
        <end position="944"/>
    </location>
</feature>
<keyword evidence="5" id="KW-1185">Reference proteome</keyword>
<dbReference type="OrthoDB" id="7235451at2"/>
<dbReference type="Proteomes" id="UP000235616">
    <property type="component" value="Unassembled WGS sequence"/>
</dbReference>
<evidence type="ECO:0008006" key="6">
    <source>
        <dbReference type="Google" id="ProtNLM"/>
    </source>
</evidence>
<proteinExistence type="predicted"/>